<reference evidence="3" key="1">
    <citation type="submission" date="2017-02" db="EMBL/GenBank/DDBJ databases">
        <authorList>
            <person name="Tafer H."/>
            <person name="Lopandic K."/>
        </authorList>
    </citation>
    <scope>NUCLEOTIDE SEQUENCE [LARGE SCALE GENOMIC DNA]</scope>
    <source>
        <strain evidence="3">CBS 366.77</strain>
    </source>
</reference>
<comment type="caution">
    <text evidence="2">The sequence shown here is derived from an EMBL/GenBank/DDBJ whole genome shotgun (WGS) entry which is preliminary data.</text>
</comment>
<dbReference type="EMBL" id="MVGC01000628">
    <property type="protein sequence ID" value="RJE18085.1"/>
    <property type="molecule type" value="Genomic_DNA"/>
</dbReference>
<proteinExistence type="predicted"/>
<evidence type="ECO:0000313" key="3">
    <source>
        <dbReference type="Proteomes" id="UP000266188"/>
    </source>
</evidence>
<keyword evidence="3" id="KW-1185">Reference proteome</keyword>
<sequence length="418" mass="46912">MVGSILEYLSEPNPILDNDGSLPGVPTTIAALPDVTGMHVWTEFTYETMMNLYKHILLCPLPRWPEVSPPLTRLERQIFDEDSLEHLLSRAIMPKINHALDHAWKTLFREDSCPEISRGGRATKLMSDDPRLYPDWAGVYMPIRTDDGGLKNLCPGDTKLFTKWTMSEAISERGPLLLPIRQVQNYCEELVVFRVARQEIDIGIASTRPRRDPPQLEHQKQGHRRIISTASADTHISIDRASTHTRDWSMTSSSVPSRPTDSYKDDEHPIMDYKPIEYRSIPWTNSGNGVLTVKLALWWLHMMAAAPGCDTSVQTEYPPLDSWVTSQNIYRHSSAGITAKSLPKGARLISTDAGQSEQSTTAPGPSRMASESAQRRASPPSIQQHLPLRQRPGEMASVSQESQTERARGSEKGKGRKR</sequence>
<feature type="compositionally biased region" description="Polar residues" evidence="1">
    <location>
        <begin position="248"/>
        <end position="260"/>
    </location>
</feature>
<feature type="compositionally biased region" description="Polar residues" evidence="1">
    <location>
        <begin position="352"/>
        <end position="363"/>
    </location>
</feature>
<protein>
    <submittedName>
        <fullName evidence="2">Uncharacterized protein</fullName>
    </submittedName>
</protein>
<name>A0A3A2ZJP5_9EURO</name>
<organism evidence="2 3">
    <name type="scientific">Aspergillus sclerotialis</name>
    <dbReference type="NCBI Taxonomy" id="2070753"/>
    <lineage>
        <taxon>Eukaryota</taxon>
        <taxon>Fungi</taxon>
        <taxon>Dikarya</taxon>
        <taxon>Ascomycota</taxon>
        <taxon>Pezizomycotina</taxon>
        <taxon>Eurotiomycetes</taxon>
        <taxon>Eurotiomycetidae</taxon>
        <taxon>Eurotiales</taxon>
        <taxon>Aspergillaceae</taxon>
        <taxon>Aspergillus</taxon>
        <taxon>Aspergillus subgen. Polypaecilum</taxon>
    </lineage>
</organism>
<dbReference type="AlphaFoldDB" id="A0A3A2ZJP5"/>
<accession>A0A3A2ZJP5</accession>
<feature type="region of interest" description="Disordered" evidence="1">
    <location>
        <begin position="241"/>
        <end position="266"/>
    </location>
</feature>
<gene>
    <name evidence="2" type="ORF">PHISCL_09576</name>
</gene>
<evidence type="ECO:0000313" key="2">
    <source>
        <dbReference type="EMBL" id="RJE18085.1"/>
    </source>
</evidence>
<evidence type="ECO:0000256" key="1">
    <source>
        <dbReference type="SAM" id="MobiDB-lite"/>
    </source>
</evidence>
<dbReference type="OrthoDB" id="4367324at2759"/>
<dbReference type="Proteomes" id="UP000266188">
    <property type="component" value="Unassembled WGS sequence"/>
</dbReference>
<dbReference type="STRING" id="2070753.A0A3A2ZJP5"/>
<feature type="region of interest" description="Disordered" evidence="1">
    <location>
        <begin position="351"/>
        <end position="418"/>
    </location>
</feature>
<feature type="compositionally biased region" description="Basic and acidic residues" evidence="1">
    <location>
        <begin position="403"/>
        <end position="418"/>
    </location>
</feature>